<accession>A0A1R3K2A5</accession>
<dbReference type="Pfam" id="PF13456">
    <property type="entry name" value="RVT_3"/>
    <property type="match status" value="1"/>
</dbReference>
<feature type="domain" description="RNase H type-1" evidence="2">
    <location>
        <begin position="8"/>
        <end position="51"/>
    </location>
</feature>
<name>A0A1R3K2A5_9ROSI</name>
<protein>
    <recommendedName>
        <fullName evidence="2">RNase H type-1 domain-containing protein</fullName>
    </recommendedName>
</protein>
<keyword evidence="4" id="KW-1185">Reference proteome</keyword>
<dbReference type="EMBL" id="AWUE01014819">
    <property type="protein sequence ID" value="OMP01207.1"/>
    <property type="molecule type" value="Genomic_DNA"/>
</dbReference>
<sequence>MDSYLKVNTDAAYNSSQKSAKLGIVIRNSTGEIISSAFKQINYVADVLHAERRWHQHKSQSDYWPIGAPGKEIQTDYETNKINRGVDRAKSKNKIGKNLVGRAGNREGTSDV</sequence>
<organism evidence="3 4">
    <name type="scientific">Corchorus olitorius</name>
    <dbReference type="NCBI Taxonomy" id="93759"/>
    <lineage>
        <taxon>Eukaryota</taxon>
        <taxon>Viridiplantae</taxon>
        <taxon>Streptophyta</taxon>
        <taxon>Embryophyta</taxon>
        <taxon>Tracheophyta</taxon>
        <taxon>Spermatophyta</taxon>
        <taxon>Magnoliopsida</taxon>
        <taxon>eudicotyledons</taxon>
        <taxon>Gunneridae</taxon>
        <taxon>Pentapetalae</taxon>
        <taxon>rosids</taxon>
        <taxon>malvids</taxon>
        <taxon>Malvales</taxon>
        <taxon>Malvaceae</taxon>
        <taxon>Grewioideae</taxon>
        <taxon>Apeibeae</taxon>
        <taxon>Corchorus</taxon>
    </lineage>
</organism>
<dbReference type="AlphaFoldDB" id="A0A1R3K2A5"/>
<evidence type="ECO:0000259" key="2">
    <source>
        <dbReference type="Pfam" id="PF13456"/>
    </source>
</evidence>
<evidence type="ECO:0000313" key="4">
    <source>
        <dbReference type="Proteomes" id="UP000187203"/>
    </source>
</evidence>
<gene>
    <name evidence="3" type="ORF">COLO4_12062</name>
</gene>
<dbReference type="Proteomes" id="UP000187203">
    <property type="component" value="Unassembled WGS sequence"/>
</dbReference>
<evidence type="ECO:0000256" key="1">
    <source>
        <dbReference type="SAM" id="MobiDB-lite"/>
    </source>
</evidence>
<dbReference type="InterPro" id="IPR002156">
    <property type="entry name" value="RNaseH_domain"/>
</dbReference>
<reference evidence="4" key="1">
    <citation type="submission" date="2013-09" db="EMBL/GenBank/DDBJ databases">
        <title>Corchorus olitorius genome sequencing.</title>
        <authorList>
            <person name="Alam M."/>
            <person name="Haque M.S."/>
            <person name="Islam M.S."/>
            <person name="Emdad E.M."/>
            <person name="Islam M.M."/>
            <person name="Ahmed B."/>
            <person name="Halim A."/>
            <person name="Hossen Q.M.M."/>
            <person name="Hossain M.Z."/>
            <person name="Ahmed R."/>
            <person name="Khan M.M."/>
            <person name="Islam R."/>
            <person name="Rashid M.M."/>
            <person name="Khan S.A."/>
            <person name="Rahman M.S."/>
            <person name="Alam M."/>
            <person name="Yahiya A.S."/>
            <person name="Khan M.S."/>
            <person name="Azam M.S."/>
            <person name="Haque T."/>
            <person name="Lashkar M.Z.H."/>
            <person name="Akhand A.I."/>
            <person name="Morshed G."/>
            <person name="Roy S."/>
            <person name="Uddin K.S."/>
            <person name="Rabeya T."/>
            <person name="Hossain A.S."/>
            <person name="Chowdhury A."/>
            <person name="Snigdha A.R."/>
            <person name="Mortoza M.S."/>
            <person name="Matin S.A."/>
            <person name="Hoque S.M.E."/>
            <person name="Islam M.K."/>
            <person name="Roy D.K."/>
            <person name="Haider R."/>
            <person name="Moosa M.M."/>
            <person name="Elias S.M."/>
            <person name="Hasan A.M."/>
            <person name="Jahan S."/>
            <person name="Shafiuddin M."/>
            <person name="Mahmood N."/>
            <person name="Shommy N.S."/>
        </authorList>
    </citation>
    <scope>NUCLEOTIDE SEQUENCE [LARGE SCALE GENOMIC DNA]</scope>
    <source>
        <strain evidence="4">cv. O-4</strain>
    </source>
</reference>
<dbReference type="GO" id="GO:0004523">
    <property type="term" value="F:RNA-DNA hybrid ribonuclease activity"/>
    <property type="evidence" value="ECO:0007669"/>
    <property type="project" value="InterPro"/>
</dbReference>
<evidence type="ECO:0000313" key="3">
    <source>
        <dbReference type="EMBL" id="OMP01207.1"/>
    </source>
</evidence>
<proteinExistence type="predicted"/>
<feature type="region of interest" description="Disordered" evidence="1">
    <location>
        <begin position="93"/>
        <end position="112"/>
    </location>
</feature>
<dbReference type="OrthoDB" id="967869at2759"/>
<dbReference type="GO" id="GO:0003676">
    <property type="term" value="F:nucleic acid binding"/>
    <property type="evidence" value="ECO:0007669"/>
    <property type="project" value="InterPro"/>
</dbReference>
<comment type="caution">
    <text evidence="3">The sequence shown here is derived from an EMBL/GenBank/DDBJ whole genome shotgun (WGS) entry which is preliminary data.</text>
</comment>